<dbReference type="EMBL" id="JAOTPO010000031">
    <property type="protein sequence ID" value="MDE5416292.1"/>
    <property type="molecule type" value="Genomic_DNA"/>
</dbReference>
<accession>A0ABT5VNG5</accession>
<dbReference type="InterPro" id="IPR056362">
    <property type="entry name" value="AtuA-like_ferredoxin_dom"/>
</dbReference>
<dbReference type="PANTHER" id="PTHR47708">
    <property type="match status" value="1"/>
</dbReference>
<dbReference type="RefSeq" id="WP_275120882.1">
    <property type="nucleotide sequence ID" value="NZ_JAOTPO010000031.1"/>
</dbReference>
<sequence>MVKVKLKEIAQSRSGDKGNTVNVALFAPNQEIYNIFLTEVTPEKVKEHFNGLVEGEVVRFEMPNIFALNFVCSEALNGGGSSSIRLDNLGKCFGSNLLRMEIEVDEQLVLETIK</sequence>
<dbReference type="Proteomes" id="UP001148125">
    <property type="component" value="Unassembled WGS sequence"/>
</dbReference>
<organism evidence="2 3">
    <name type="scientific">Alkalihalobacterium chitinilyticum</name>
    <dbReference type="NCBI Taxonomy" id="2980103"/>
    <lineage>
        <taxon>Bacteria</taxon>
        <taxon>Bacillati</taxon>
        <taxon>Bacillota</taxon>
        <taxon>Bacilli</taxon>
        <taxon>Bacillales</taxon>
        <taxon>Bacillaceae</taxon>
        <taxon>Alkalihalobacterium</taxon>
    </lineage>
</organism>
<proteinExistence type="predicted"/>
<comment type="caution">
    <text evidence="2">The sequence shown here is derived from an EMBL/GenBank/DDBJ whole genome shotgun (WGS) entry which is preliminary data.</text>
</comment>
<dbReference type="PANTHER" id="PTHR47708:SF2">
    <property type="entry name" value="SI:CH73-132F6.5"/>
    <property type="match status" value="1"/>
</dbReference>
<gene>
    <name evidence="2" type="ORF">N7Z68_23610</name>
</gene>
<dbReference type="Pfam" id="PF23544">
    <property type="entry name" value="AtuA_ferredoxin"/>
    <property type="match status" value="1"/>
</dbReference>
<reference evidence="2" key="1">
    <citation type="submission" date="2024-05" db="EMBL/GenBank/DDBJ databases">
        <title>Alkalihalobacillus sp. strain MEB203 novel alkaliphilic bacterium from Lonar Lake, India.</title>
        <authorList>
            <person name="Joshi A."/>
            <person name="Thite S."/>
            <person name="Mengade P."/>
        </authorList>
    </citation>
    <scope>NUCLEOTIDE SEQUENCE</scope>
    <source>
        <strain evidence="2">MEB 203</strain>
    </source>
</reference>
<evidence type="ECO:0000259" key="1">
    <source>
        <dbReference type="Pfam" id="PF23544"/>
    </source>
</evidence>
<protein>
    <recommendedName>
        <fullName evidence="1">AtuA-like ferredoxin-fold domain-containing protein</fullName>
    </recommendedName>
</protein>
<feature type="domain" description="AtuA-like ferredoxin-fold" evidence="1">
    <location>
        <begin position="4"/>
        <end position="103"/>
    </location>
</feature>
<evidence type="ECO:0000313" key="3">
    <source>
        <dbReference type="Proteomes" id="UP001148125"/>
    </source>
</evidence>
<evidence type="ECO:0000313" key="2">
    <source>
        <dbReference type="EMBL" id="MDE5416292.1"/>
    </source>
</evidence>
<name>A0ABT5VNG5_9BACI</name>
<keyword evidence="3" id="KW-1185">Reference proteome</keyword>